<comment type="caution">
    <text evidence="1">The sequence shown here is derived from an EMBL/GenBank/DDBJ whole genome shotgun (WGS) entry which is preliminary data.</text>
</comment>
<gene>
    <name evidence="1" type="ORF">ACFOW3_03295</name>
</gene>
<name>A0ABV8D516_9BURK</name>
<accession>A0ABV8D516</accession>
<dbReference type="RefSeq" id="WP_055401622.1">
    <property type="nucleotide sequence ID" value="NZ_JAMXAX010000027.1"/>
</dbReference>
<evidence type="ECO:0000313" key="2">
    <source>
        <dbReference type="Proteomes" id="UP001595693"/>
    </source>
</evidence>
<reference evidence="2" key="1">
    <citation type="journal article" date="2019" name="Int. J. Syst. Evol. Microbiol.">
        <title>The Global Catalogue of Microorganisms (GCM) 10K type strain sequencing project: providing services to taxonomists for standard genome sequencing and annotation.</title>
        <authorList>
            <consortium name="The Broad Institute Genomics Platform"/>
            <consortium name="The Broad Institute Genome Sequencing Center for Infectious Disease"/>
            <person name="Wu L."/>
            <person name="Ma J."/>
        </authorList>
    </citation>
    <scope>NUCLEOTIDE SEQUENCE [LARGE SCALE GENOMIC DNA]</scope>
    <source>
        <strain evidence="2">CCUG 2113</strain>
    </source>
</reference>
<organism evidence="1 2">
    <name type="scientific">Acidovorax facilis</name>
    <dbReference type="NCBI Taxonomy" id="12917"/>
    <lineage>
        <taxon>Bacteria</taxon>
        <taxon>Pseudomonadati</taxon>
        <taxon>Pseudomonadota</taxon>
        <taxon>Betaproteobacteria</taxon>
        <taxon>Burkholderiales</taxon>
        <taxon>Comamonadaceae</taxon>
        <taxon>Acidovorax</taxon>
    </lineage>
</organism>
<protein>
    <submittedName>
        <fullName evidence="1">Uncharacterized protein</fullName>
    </submittedName>
</protein>
<dbReference type="EMBL" id="JBHSAJ010000004">
    <property type="protein sequence ID" value="MFC3933645.1"/>
    <property type="molecule type" value="Genomic_DNA"/>
</dbReference>
<evidence type="ECO:0000313" key="1">
    <source>
        <dbReference type="EMBL" id="MFC3933645.1"/>
    </source>
</evidence>
<dbReference type="Proteomes" id="UP001595693">
    <property type="component" value="Unassembled WGS sequence"/>
</dbReference>
<keyword evidence="2" id="KW-1185">Reference proteome</keyword>
<sequence length="80" mass="8508">MSGIAFITRQHEAGSLRVRESSANLPGGVHLSIAATRSTRLVDLCMSRDFMSVHLEFSPEQARAVAAELLAGADALQGRA</sequence>
<proteinExistence type="predicted"/>